<protein>
    <submittedName>
        <fullName evidence="1">tRNA dimethylallyltransferase</fullName>
    </submittedName>
</protein>
<sequence length="111" mass="13144">EIHVCASVHRTSCPVAMKFKEDRLESNSHNPRKFHHQIQAITSYSFTWDQELTMDRHGTKTLKREKQVEIFILERKHFSRSCTNTKLPTYLPVVRKQNRVSRNLAISLHFP</sequence>
<organism evidence="1">
    <name type="scientific">Lygus hesperus</name>
    <name type="common">Western plant bug</name>
    <dbReference type="NCBI Taxonomy" id="30085"/>
    <lineage>
        <taxon>Eukaryota</taxon>
        <taxon>Metazoa</taxon>
        <taxon>Ecdysozoa</taxon>
        <taxon>Arthropoda</taxon>
        <taxon>Hexapoda</taxon>
        <taxon>Insecta</taxon>
        <taxon>Pterygota</taxon>
        <taxon>Neoptera</taxon>
        <taxon>Paraneoptera</taxon>
        <taxon>Hemiptera</taxon>
        <taxon>Heteroptera</taxon>
        <taxon>Panheteroptera</taxon>
        <taxon>Cimicomorpha</taxon>
        <taxon>Miridae</taxon>
        <taxon>Mirini</taxon>
        <taxon>Lygus</taxon>
    </lineage>
</organism>
<reference evidence="1" key="2">
    <citation type="submission" date="2014-07" db="EMBL/GenBank/DDBJ databases">
        <authorList>
            <person name="Hull J."/>
        </authorList>
    </citation>
    <scope>NUCLEOTIDE SEQUENCE</scope>
</reference>
<evidence type="ECO:0000313" key="1">
    <source>
        <dbReference type="EMBL" id="JAG24724.1"/>
    </source>
</evidence>
<accession>A0A0A9XXR3</accession>
<keyword evidence="1" id="KW-0808">Transferase</keyword>
<reference evidence="1" key="1">
    <citation type="journal article" date="2014" name="PLoS ONE">
        <title>Transcriptome-Based Identification of ABC Transporters in the Western Tarnished Plant Bug Lygus hesperus.</title>
        <authorList>
            <person name="Hull J.J."/>
            <person name="Chaney K."/>
            <person name="Geib S.M."/>
            <person name="Fabrick J.A."/>
            <person name="Brent C.S."/>
            <person name="Walsh D."/>
            <person name="Lavine L.C."/>
        </authorList>
    </citation>
    <scope>NUCLEOTIDE SEQUENCE</scope>
</reference>
<dbReference type="EMBL" id="GBHO01018880">
    <property type="protein sequence ID" value="JAG24724.1"/>
    <property type="molecule type" value="Transcribed_RNA"/>
</dbReference>
<proteinExistence type="predicted"/>
<dbReference type="AlphaFoldDB" id="A0A0A9XXR3"/>
<gene>
    <name evidence="1" type="primary">miaA_4</name>
    <name evidence="1" type="ORF">CM83_49877</name>
</gene>
<name>A0A0A9XXR3_LYGHE</name>
<feature type="non-terminal residue" evidence="1">
    <location>
        <position position="1"/>
    </location>
</feature>
<dbReference type="GO" id="GO:0016740">
    <property type="term" value="F:transferase activity"/>
    <property type="evidence" value="ECO:0007669"/>
    <property type="project" value="UniProtKB-KW"/>
</dbReference>